<evidence type="ECO:0000313" key="2">
    <source>
        <dbReference type="EMBL" id="KAG9278421.1"/>
    </source>
</evidence>
<gene>
    <name evidence="2" type="ORF">AMEX_G6297</name>
</gene>
<dbReference type="EMBL" id="JAICCE010000004">
    <property type="protein sequence ID" value="KAG9278421.1"/>
    <property type="molecule type" value="Genomic_DNA"/>
</dbReference>
<feature type="region of interest" description="Disordered" evidence="1">
    <location>
        <begin position="242"/>
        <end position="263"/>
    </location>
</feature>
<dbReference type="InterPro" id="IPR053309">
    <property type="entry name" value="Balbiani_Body_Formation"/>
</dbReference>
<organism evidence="2 3">
    <name type="scientific">Astyanax mexicanus</name>
    <name type="common">Blind cave fish</name>
    <name type="synonym">Astyanax fasciatus mexicanus</name>
    <dbReference type="NCBI Taxonomy" id="7994"/>
    <lineage>
        <taxon>Eukaryota</taxon>
        <taxon>Metazoa</taxon>
        <taxon>Chordata</taxon>
        <taxon>Craniata</taxon>
        <taxon>Vertebrata</taxon>
        <taxon>Euteleostomi</taxon>
        <taxon>Actinopterygii</taxon>
        <taxon>Neopterygii</taxon>
        <taxon>Teleostei</taxon>
        <taxon>Ostariophysi</taxon>
        <taxon>Characiformes</taxon>
        <taxon>Characoidei</taxon>
        <taxon>Acestrorhamphidae</taxon>
        <taxon>Acestrorhamphinae</taxon>
        <taxon>Astyanax</taxon>
    </lineage>
</organism>
<evidence type="ECO:0008006" key="4">
    <source>
        <dbReference type="Google" id="ProtNLM"/>
    </source>
</evidence>
<protein>
    <recommendedName>
        <fullName evidence="4">Bucky ball</fullName>
    </recommendedName>
</protein>
<dbReference type="AlphaFoldDB" id="A0A8T2MC27"/>
<accession>A0A8T2MC27</accession>
<proteinExistence type="predicted"/>
<sequence>MTERSVLRCLVSCGKIPLPFTKMEEVNSTSQATDVEQQQVNHTRPFFYVQPPSQPYFMYQWPMDPFGGQYGFPGPAFPFGRPCLPPYQYMQYPGYVVPHAPMQPTDCRRMTPLYPSVASYDLHFRQHFQQMSVHRETMSSEAQTEPGDSVSKLLNSLDGSKACEKSGAVKKCGVFSYTHVVEKLNCADAKLAMESASELSKAGQEEGVRPVTLNDSAVYDVESSQGRLEDCALSGVFPIGSSSVHEDKHTQERDGNQQETEQPCLDIEKSDGIRASDVLGNKNCLGSSEGHDSGTCVSEINEKSDLCEEKALDQVENVPPEPAEVIDPLLQTTLEQEFSYQILHLPCNKSTTGLEIQKEVNPLVYVDAASSVLPTKAYSFSSVCSYSYCPQVAQERQSVLSPSLDELSSRDEMFSTDVEDEIMPGQVCVGVGKLAETSAAPTCPEKETGDDDACSICAKTCACCGASLPDEDETNLTEHYGYLEKNVDRAMSDQDCECELEQHGEGPSTCEPQNVVMRQHASRHALASCGRQAGKHKARKVQEGVEVSELDQGHGRGESEEQFHVTAKAERFKGKGQRGGQSRPCFEHQWREIRQGDLLDQEGWMNCSGKQRSRPCRQGNGLQEKGRPGRRRPSCKTFGQQRPRRNEYDDHDEAEFSYCQRGRGSMKRRGTRY</sequence>
<feature type="region of interest" description="Disordered" evidence="1">
    <location>
        <begin position="609"/>
        <end position="673"/>
    </location>
</feature>
<dbReference type="PANTHER" id="PTHR38654">
    <property type="entry name" value="BUCKY BALL-RELATED"/>
    <property type="match status" value="1"/>
</dbReference>
<dbReference type="Proteomes" id="UP000752171">
    <property type="component" value="Unassembled WGS sequence"/>
</dbReference>
<name>A0A8T2MC27_ASTMX</name>
<dbReference type="PANTHER" id="PTHR38654:SF1">
    <property type="entry name" value="BUCKY BALL"/>
    <property type="match status" value="1"/>
</dbReference>
<reference evidence="2 3" key="1">
    <citation type="submission" date="2021-07" db="EMBL/GenBank/DDBJ databases">
        <authorList>
            <person name="Imarazene B."/>
            <person name="Zahm M."/>
            <person name="Klopp C."/>
            <person name="Cabau C."/>
            <person name="Beille S."/>
            <person name="Jouanno E."/>
            <person name="Castinel A."/>
            <person name="Lluch J."/>
            <person name="Gil L."/>
            <person name="Kuchtly C."/>
            <person name="Lopez Roques C."/>
            <person name="Donnadieu C."/>
            <person name="Parrinello H."/>
            <person name="Journot L."/>
            <person name="Du K."/>
            <person name="Schartl M."/>
            <person name="Retaux S."/>
            <person name="Guiguen Y."/>
        </authorList>
    </citation>
    <scope>NUCLEOTIDE SEQUENCE [LARGE SCALE GENOMIC DNA]</scope>
    <source>
        <strain evidence="2">Pach_M1</strain>
        <tissue evidence="2">Testis</tissue>
    </source>
</reference>
<evidence type="ECO:0000313" key="3">
    <source>
        <dbReference type="Proteomes" id="UP000752171"/>
    </source>
</evidence>
<evidence type="ECO:0000256" key="1">
    <source>
        <dbReference type="SAM" id="MobiDB-lite"/>
    </source>
</evidence>
<feature type="compositionally biased region" description="Basic and acidic residues" evidence="1">
    <location>
        <begin position="244"/>
        <end position="256"/>
    </location>
</feature>
<comment type="caution">
    <text evidence="2">The sequence shown here is derived from an EMBL/GenBank/DDBJ whole genome shotgun (WGS) entry which is preliminary data.</text>
</comment>
<feature type="compositionally biased region" description="Basic residues" evidence="1">
    <location>
        <begin position="664"/>
        <end position="673"/>
    </location>
</feature>